<keyword evidence="1" id="KW-1133">Transmembrane helix</keyword>
<reference evidence="2 3" key="1">
    <citation type="submission" date="2024-01" db="EMBL/GenBank/DDBJ databases">
        <title>Genome assemblies of Stephania.</title>
        <authorList>
            <person name="Yang L."/>
        </authorList>
    </citation>
    <scope>NUCLEOTIDE SEQUENCE [LARGE SCALE GENOMIC DNA]</scope>
    <source>
        <strain evidence="2">JXDWG</strain>
        <tissue evidence="2">Leaf</tissue>
    </source>
</reference>
<proteinExistence type="predicted"/>
<evidence type="ECO:0000313" key="2">
    <source>
        <dbReference type="EMBL" id="KAK9139836.1"/>
    </source>
</evidence>
<keyword evidence="1" id="KW-0472">Membrane</keyword>
<dbReference type="AlphaFoldDB" id="A0AAP0JTB0"/>
<comment type="caution">
    <text evidence="2">The sequence shown here is derived from an EMBL/GenBank/DDBJ whole genome shotgun (WGS) entry which is preliminary data.</text>
</comment>
<organism evidence="2 3">
    <name type="scientific">Stephania cephalantha</name>
    <dbReference type="NCBI Taxonomy" id="152367"/>
    <lineage>
        <taxon>Eukaryota</taxon>
        <taxon>Viridiplantae</taxon>
        <taxon>Streptophyta</taxon>
        <taxon>Embryophyta</taxon>
        <taxon>Tracheophyta</taxon>
        <taxon>Spermatophyta</taxon>
        <taxon>Magnoliopsida</taxon>
        <taxon>Ranunculales</taxon>
        <taxon>Menispermaceae</taxon>
        <taxon>Menispermoideae</taxon>
        <taxon>Cissampelideae</taxon>
        <taxon>Stephania</taxon>
    </lineage>
</organism>
<evidence type="ECO:0000256" key="1">
    <source>
        <dbReference type="SAM" id="Phobius"/>
    </source>
</evidence>
<dbReference type="Proteomes" id="UP001419268">
    <property type="component" value="Unassembled WGS sequence"/>
</dbReference>
<evidence type="ECO:0000313" key="3">
    <source>
        <dbReference type="Proteomes" id="UP001419268"/>
    </source>
</evidence>
<accession>A0AAP0JTB0</accession>
<protein>
    <submittedName>
        <fullName evidence="2">Uncharacterized protein</fullName>
    </submittedName>
</protein>
<sequence>MGGLTYSWKVSRTRGMRNPHLARYVSTSFNLGFLFVINQVSVVGDRDGDGAEAVAADEGLDVLEHGGAGGGVAGVANCGGAGELVEFGLVKDVGDLVGLWCVVWWRWEEREIEGATAVNSGIAYEWCTHDDEAELGFLSHGGCIRNHRVLRYRTLSER</sequence>
<dbReference type="EMBL" id="JBBNAG010000004">
    <property type="protein sequence ID" value="KAK9139836.1"/>
    <property type="molecule type" value="Genomic_DNA"/>
</dbReference>
<keyword evidence="3" id="KW-1185">Reference proteome</keyword>
<feature type="transmembrane region" description="Helical" evidence="1">
    <location>
        <begin position="21"/>
        <end position="37"/>
    </location>
</feature>
<gene>
    <name evidence="2" type="ORF">Scep_009517</name>
</gene>
<keyword evidence="1" id="KW-0812">Transmembrane</keyword>
<name>A0AAP0JTB0_9MAGN</name>